<dbReference type="AlphaFoldDB" id="A0AA88DX31"/>
<dbReference type="Proteomes" id="UP001187192">
    <property type="component" value="Unassembled WGS sequence"/>
</dbReference>
<keyword evidence="1" id="KW-0175">Coiled coil</keyword>
<feature type="coiled-coil region" evidence="1">
    <location>
        <begin position="245"/>
        <end position="272"/>
    </location>
</feature>
<evidence type="ECO:0000313" key="2">
    <source>
        <dbReference type="EMBL" id="GMN62650.1"/>
    </source>
</evidence>
<protein>
    <submittedName>
        <fullName evidence="2">Uncharacterized protein</fullName>
    </submittedName>
</protein>
<evidence type="ECO:0000313" key="3">
    <source>
        <dbReference type="Proteomes" id="UP001187192"/>
    </source>
</evidence>
<name>A0AA88DX31_FICCA</name>
<gene>
    <name evidence="2" type="ORF">TIFTF001_031717</name>
</gene>
<dbReference type="PANTHER" id="PTHR46702:SF1">
    <property type="entry name" value="DUF1666 FAMILY PROTEIN (DUF1666)"/>
    <property type="match status" value="1"/>
</dbReference>
<dbReference type="EMBL" id="BTGU01000132">
    <property type="protein sequence ID" value="GMN62650.1"/>
    <property type="molecule type" value="Genomic_DNA"/>
</dbReference>
<organism evidence="2 3">
    <name type="scientific">Ficus carica</name>
    <name type="common">Common fig</name>
    <dbReference type="NCBI Taxonomy" id="3494"/>
    <lineage>
        <taxon>Eukaryota</taxon>
        <taxon>Viridiplantae</taxon>
        <taxon>Streptophyta</taxon>
        <taxon>Embryophyta</taxon>
        <taxon>Tracheophyta</taxon>
        <taxon>Spermatophyta</taxon>
        <taxon>Magnoliopsida</taxon>
        <taxon>eudicotyledons</taxon>
        <taxon>Gunneridae</taxon>
        <taxon>Pentapetalae</taxon>
        <taxon>rosids</taxon>
        <taxon>fabids</taxon>
        <taxon>Rosales</taxon>
        <taxon>Moraceae</taxon>
        <taxon>Ficeae</taxon>
        <taxon>Ficus</taxon>
    </lineage>
</organism>
<dbReference type="PANTHER" id="PTHR46702">
    <property type="entry name" value="DNA LIGASE (DUF1666)-RELATED"/>
    <property type="match status" value="1"/>
</dbReference>
<proteinExistence type="predicted"/>
<dbReference type="Pfam" id="PF07891">
    <property type="entry name" value="DUF1666"/>
    <property type="match status" value="1"/>
</dbReference>
<keyword evidence="3" id="KW-1185">Reference proteome</keyword>
<dbReference type="InterPro" id="IPR012870">
    <property type="entry name" value="DUF1666"/>
</dbReference>
<reference evidence="2" key="1">
    <citation type="submission" date="2023-07" db="EMBL/GenBank/DDBJ databases">
        <title>draft genome sequence of fig (Ficus carica).</title>
        <authorList>
            <person name="Takahashi T."/>
            <person name="Nishimura K."/>
        </authorList>
    </citation>
    <scope>NUCLEOTIDE SEQUENCE</scope>
</reference>
<sequence>MVANDFFGLEKTLEKLRLQPQYCAIACVSEYAAIHRGVNQNLDLAIYDLGCCQGPTTPSPRSTSKKLTSPLRCLSLKKIEEPEDETEHLQQLQIDPYHDIETAYVAQICLAWEALHCQYTQLTQKILCQPENPTCYNHSAQLFQQFQVLLQRYLENEPFEQGLRPEIYARARKFLPKLLQVPNAKALDQKEMEGEESSLTVLAPDLIKIMESSILSFHFFLKMDKKKSTGARNLFGNQNQTATPLHQVQSSLEKKLVKLKELQKKRRGWKKRSWPSTQEDVHLLFSLIDVKLLSRVLRMARISKEQLFWCEEKMKKLDLVDGKLRRDPSPILFPC</sequence>
<accession>A0AA88DX31</accession>
<evidence type="ECO:0000256" key="1">
    <source>
        <dbReference type="SAM" id="Coils"/>
    </source>
</evidence>
<comment type="caution">
    <text evidence="2">The sequence shown here is derived from an EMBL/GenBank/DDBJ whole genome shotgun (WGS) entry which is preliminary data.</text>
</comment>